<dbReference type="AlphaFoldDB" id="A0AAP8U750"/>
<dbReference type="EMBL" id="PRKQ01000001">
    <property type="protein sequence ID" value="PPB12885.1"/>
    <property type="molecule type" value="Genomic_DNA"/>
</dbReference>
<dbReference type="GO" id="GO:0008893">
    <property type="term" value="F:guanosine-3',5'-bis(diphosphate) 3'-diphosphatase activity"/>
    <property type="evidence" value="ECO:0007669"/>
    <property type="project" value="TreeGrafter"/>
</dbReference>
<evidence type="ECO:0000313" key="2">
    <source>
        <dbReference type="Proteomes" id="UP000239759"/>
    </source>
</evidence>
<dbReference type="Proteomes" id="UP000239759">
    <property type="component" value="Unassembled WGS sequence"/>
</dbReference>
<accession>A0AAP8U750</accession>
<dbReference type="PANTHER" id="PTHR46246:SF1">
    <property type="entry name" value="GUANOSINE-3',5'-BIS(DIPHOSPHATE) 3'-PYROPHOSPHOHYDROLASE MESH1"/>
    <property type="match status" value="1"/>
</dbReference>
<gene>
    <name evidence="1" type="ORF">C4A77_00430</name>
</gene>
<dbReference type="PANTHER" id="PTHR46246">
    <property type="entry name" value="GUANOSINE-3',5'-BIS(DIPHOSPHATE) 3'-PYROPHOSPHOHYDROLASE MESH1"/>
    <property type="match status" value="1"/>
</dbReference>
<dbReference type="SUPFAM" id="SSF109604">
    <property type="entry name" value="HD-domain/PDEase-like"/>
    <property type="match status" value="1"/>
</dbReference>
<reference evidence="1 2" key="1">
    <citation type="submission" date="2018-02" db="EMBL/GenBank/DDBJ databases">
        <title>Comparative analysis of genomes of three Brevibacillus laterosporus strains producers of potent antimicrobials isolated from silage.</title>
        <authorList>
            <person name="Kojic M."/>
            <person name="Miljkovic M."/>
            <person name="Studholme D."/>
            <person name="Filipic B."/>
        </authorList>
    </citation>
    <scope>NUCLEOTIDE SEQUENCE [LARGE SCALE GENOMIC DNA]</scope>
    <source>
        <strain evidence="1 2">BGSP11</strain>
    </source>
</reference>
<sequence length="140" mass="15702">MGTLEKAIIIAIKAHAGQVDKGGNPYILHPLRVMLKMSTEEEMVAAVLHDVIEDTKVNAHDLIRAGFTESVIDAVIALTRQDGETYMDFIKRAKCNPIAREVKTGDIEDNCDLTRISNPTHQDYSRIKRYKKAIHELKSS</sequence>
<proteinExistence type="predicted"/>
<evidence type="ECO:0000313" key="1">
    <source>
        <dbReference type="EMBL" id="PPB12885.1"/>
    </source>
</evidence>
<name>A0AAP8U750_BRELA</name>
<dbReference type="Pfam" id="PF13328">
    <property type="entry name" value="HD_4"/>
    <property type="match status" value="1"/>
</dbReference>
<comment type="caution">
    <text evidence="1">The sequence shown here is derived from an EMBL/GenBank/DDBJ whole genome shotgun (WGS) entry which is preliminary data.</text>
</comment>
<dbReference type="Gene3D" id="1.10.3210.10">
    <property type="entry name" value="Hypothetical protein af1432"/>
    <property type="match status" value="1"/>
</dbReference>
<protein>
    <submittedName>
        <fullName evidence="1">GTP pyrophosphokinase</fullName>
    </submittedName>
</protein>
<organism evidence="1 2">
    <name type="scientific">Brevibacillus laterosporus</name>
    <name type="common">Bacillus laterosporus</name>
    <dbReference type="NCBI Taxonomy" id="1465"/>
    <lineage>
        <taxon>Bacteria</taxon>
        <taxon>Bacillati</taxon>
        <taxon>Bacillota</taxon>
        <taxon>Bacilli</taxon>
        <taxon>Bacillales</taxon>
        <taxon>Paenibacillaceae</taxon>
        <taxon>Brevibacillus</taxon>
    </lineage>
</organism>
<dbReference type="InterPro" id="IPR052194">
    <property type="entry name" value="MESH1"/>
</dbReference>